<dbReference type="EMBL" id="JBHTOC010000003">
    <property type="protein sequence ID" value="MFD1429219.1"/>
    <property type="molecule type" value="Genomic_DNA"/>
</dbReference>
<name>A0ABW4CGW4_9LACO</name>
<dbReference type="PROSITE" id="PS50943">
    <property type="entry name" value="HTH_CROC1"/>
    <property type="match status" value="1"/>
</dbReference>
<dbReference type="InterPro" id="IPR010982">
    <property type="entry name" value="Lambda_DNA-bd_dom_sf"/>
</dbReference>
<accession>A0ABW4CGW4</accession>
<evidence type="ECO:0000313" key="3">
    <source>
        <dbReference type="EMBL" id="MFD1429219.1"/>
    </source>
</evidence>
<evidence type="ECO:0000259" key="2">
    <source>
        <dbReference type="PROSITE" id="PS50943"/>
    </source>
</evidence>
<dbReference type="InterPro" id="IPR001387">
    <property type="entry name" value="Cro/C1-type_HTH"/>
</dbReference>
<keyword evidence="1" id="KW-0238">DNA-binding</keyword>
<dbReference type="RefSeq" id="WP_203626159.1">
    <property type="nucleotide sequence ID" value="NZ_BOLQ01000002.1"/>
</dbReference>
<feature type="domain" description="HTH cro/C1-type" evidence="2">
    <location>
        <begin position="6"/>
        <end position="60"/>
    </location>
</feature>
<dbReference type="Pfam" id="PF01381">
    <property type="entry name" value="HTH_3"/>
    <property type="match status" value="1"/>
</dbReference>
<dbReference type="SMART" id="SM00530">
    <property type="entry name" value="HTH_XRE"/>
    <property type="match status" value="1"/>
</dbReference>
<dbReference type="SUPFAM" id="SSF47413">
    <property type="entry name" value="lambda repressor-like DNA-binding domains"/>
    <property type="match status" value="1"/>
</dbReference>
<dbReference type="PANTHER" id="PTHR46558:SF13">
    <property type="entry name" value="HTH-TYPE TRANSCRIPTIONAL REGULATOR IMMR"/>
    <property type="match status" value="1"/>
</dbReference>
<proteinExistence type="predicted"/>
<sequence>MFADNLIILRKRAGLTQEALGEALGVSRQAVSKYENGSAEPEFAKLAQLTKLLNVDYNALLGDPTAGTTDGQSAAHPIAPGHLMIRSLVNGKLVRVFGFSLATNLSFRKNAGKVTLIGETDQHDFFNTGQVELGRYATRAQAEREVTMIEAAMAAGEGTYRLQFALAPKEK</sequence>
<organism evidence="3 4">
    <name type="scientific">Lacticaseibacillus mingshuiensis</name>
    <dbReference type="NCBI Taxonomy" id="2799574"/>
    <lineage>
        <taxon>Bacteria</taxon>
        <taxon>Bacillati</taxon>
        <taxon>Bacillota</taxon>
        <taxon>Bacilli</taxon>
        <taxon>Lactobacillales</taxon>
        <taxon>Lactobacillaceae</taxon>
        <taxon>Lacticaseibacillus</taxon>
    </lineage>
</organism>
<evidence type="ECO:0000313" key="4">
    <source>
        <dbReference type="Proteomes" id="UP001597196"/>
    </source>
</evidence>
<evidence type="ECO:0000256" key="1">
    <source>
        <dbReference type="ARBA" id="ARBA00023125"/>
    </source>
</evidence>
<reference evidence="4" key="1">
    <citation type="journal article" date="2019" name="Int. J. Syst. Evol. Microbiol.">
        <title>The Global Catalogue of Microorganisms (GCM) 10K type strain sequencing project: providing services to taxonomists for standard genome sequencing and annotation.</title>
        <authorList>
            <consortium name="The Broad Institute Genomics Platform"/>
            <consortium name="The Broad Institute Genome Sequencing Center for Infectious Disease"/>
            <person name="Wu L."/>
            <person name="Ma J."/>
        </authorList>
    </citation>
    <scope>NUCLEOTIDE SEQUENCE [LARGE SCALE GENOMIC DNA]</scope>
    <source>
        <strain evidence="4">CCM 8980</strain>
    </source>
</reference>
<dbReference type="CDD" id="cd00093">
    <property type="entry name" value="HTH_XRE"/>
    <property type="match status" value="1"/>
</dbReference>
<dbReference type="Gene3D" id="1.10.260.40">
    <property type="entry name" value="lambda repressor-like DNA-binding domains"/>
    <property type="match status" value="1"/>
</dbReference>
<comment type="caution">
    <text evidence="3">The sequence shown here is derived from an EMBL/GenBank/DDBJ whole genome shotgun (WGS) entry which is preliminary data.</text>
</comment>
<dbReference type="Proteomes" id="UP001597196">
    <property type="component" value="Unassembled WGS sequence"/>
</dbReference>
<dbReference type="PANTHER" id="PTHR46558">
    <property type="entry name" value="TRACRIPTIONAL REGULATORY PROTEIN-RELATED-RELATED"/>
    <property type="match status" value="1"/>
</dbReference>
<keyword evidence="4" id="KW-1185">Reference proteome</keyword>
<protein>
    <submittedName>
        <fullName evidence="3">Helix-turn-helix domain-containing protein</fullName>
    </submittedName>
</protein>
<gene>
    <name evidence="3" type="ORF">ACFQ4P_03000</name>
</gene>